<keyword evidence="1 10" id="KW-0963">Cytoplasm</keyword>
<dbReference type="GO" id="GO:0005737">
    <property type="term" value="C:cytoplasm"/>
    <property type="evidence" value="ECO:0007669"/>
    <property type="project" value="UniProtKB-SubCell"/>
</dbReference>
<dbReference type="EC" id="6.3.2.10" evidence="10 11"/>
<dbReference type="GO" id="GO:0009252">
    <property type="term" value="P:peptidoglycan biosynthetic process"/>
    <property type="evidence" value="ECO:0007669"/>
    <property type="project" value="UniProtKB-UniRule"/>
</dbReference>
<dbReference type="InterPro" id="IPR036565">
    <property type="entry name" value="Mur-like_cat_sf"/>
</dbReference>
<dbReference type="Pfam" id="PF08245">
    <property type="entry name" value="Mur_ligase_M"/>
    <property type="match status" value="1"/>
</dbReference>
<evidence type="ECO:0000256" key="10">
    <source>
        <dbReference type="HAMAP-Rule" id="MF_02019"/>
    </source>
</evidence>
<gene>
    <name evidence="10" type="primary">murF</name>
    <name evidence="15" type="ORF">A9Q02_07645</name>
</gene>
<sequence>MLQLEDVLYGVQPAWSRSMPHLPHQWQGLALGKVVTDSREVGPGELFLALSGERTDGHNYLVDVMKRGARGALVTRAAVEARSERLRTSERPWVVVDPASGATLAEAPPDTFLLIAVDDPLMAIQRLAVYHRRKLTPTVVGITGSVGKTSTKEVTAAVLARQFRTLKSQRSFNSEATLPTTLLQLTADHEVAVLEMGMWAPGEIRFLAELARPHVGIITNVGPSHLERLGSIEAIAHAKAELPEALPADGWCLLNVDDPRVAAMAGQTAARVFRFGFAPEADLRATQVESFGFAGLGFVATTATDAAHIRVPLLGKHNVYTALAAISTGLVLGMEWPAIIAGLQASGSQSRVSIIQTRHEVTLIDDAYNAAPASTCAALALLAEAPGRRIAVLGDMLELGSVEQASHHEVGQYAAAIVTTLVAVGPRAHWYAEGARDAGMPTNQIHCCATNTEAVALLTTSLHAGDYVLIKGSRGMEMEQIVAALQRYLEEE</sequence>
<dbReference type="GO" id="GO:0008766">
    <property type="term" value="F:UDP-N-acetylmuramoylalanyl-D-glutamyl-2,6-diaminopimelate-D-alanyl-D-alanine ligase activity"/>
    <property type="evidence" value="ECO:0007669"/>
    <property type="project" value="RHEA"/>
</dbReference>
<feature type="binding site" evidence="10">
    <location>
        <begin position="144"/>
        <end position="150"/>
    </location>
    <ligand>
        <name>ATP</name>
        <dbReference type="ChEBI" id="CHEBI:30616"/>
    </ligand>
</feature>
<reference evidence="15 16" key="1">
    <citation type="submission" date="2016-05" db="EMBL/GenBank/DDBJ databases">
        <authorList>
            <person name="Lavstsen T."/>
            <person name="Jespersen J.S."/>
        </authorList>
    </citation>
    <scope>NUCLEOTIDE SEQUENCE [LARGE SCALE GENOMIC DNA]</scope>
    <source>
        <strain evidence="15 16">B7-9</strain>
    </source>
</reference>
<name>A0A2H3LEU6_9CHLR</name>
<dbReference type="Gene3D" id="3.90.190.20">
    <property type="entry name" value="Mur ligase, C-terminal domain"/>
    <property type="match status" value="1"/>
</dbReference>
<keyword evidence="2 10" id="KW-0436">Ligase</keyword>
<dbReference type="Pfam" id="PF02875">
    <property type="entry name" value="Mur_ligase_C"/>
    <property type="match status" value="1"/>
</dbReference>
<keyword evidence="9 10" id="KW-0961">Cell wall biogenesis/degradation</keyword>
<evidence type="ECO:0000256" key="1">
    <source>
        <dbReference type="ARBA" id="ARBA00022490"/>
    </source>
</evidence>
<dbReference type="UniPathway" id="UPA00219"/>
<feature type="domain" description="Mur ligase N-terminal catalytic" evidence="12">
    <location>
        <begin position="34"/>
        <end position="128"/>
    </location>
</feature>
<feature type="domain" description="Mur ligase central" evidence="14">
    <location>
        <begin position="142"/>
        <end position="327"/>
    </location>
</feature>
<dbReference type="GO" id="GO:0005524">
    <property type="term" value="F:ATP binding"/>
    <property type="evidence" value="ECO:0007669"/>
    <property type="project" value="UniProtKB-UniRule"/>
</dbReference>
<evidence type="ECO:0000256" key="4">
    <source>
        <dbReference type="ARBA" id="ARBA00022741"/>
    </source>
</evidence>
<dbReference type="InterPro" id="IPR000713">
    <property type="entry name" value="Mur_ligase_N"/>
</dbReference>
<feature type="domain" description="Mur ligase C-terminal" evidence="13">
    <location>
        <begin position="351"/>
        <end position="474"/>
    </location>
</feature>
<evidence type="ECO:0000256" key="9">
    <source>
        <dbReference type="ARBA" id="ARBA00023316"/>
    </source>
</evidence>
<dbReference type="GO" id="GO:0047480">
    <property type="term" value="F:UDP-N-acetylmuramoyl-tripeptide-D-alanyl-D-alanine ligase activity"/>
    <property type="evidence" value="ECO:0007669"/>
    <property type="project" value="UniProtKB-UniRule"/>
</dbReference>
<comment type="function">
    <text evidence="10 11">Involved in cell wall formation. Catalyzes the final step in the synthesis of UDP-N-acetylmuramoyl-pentapeptide, the precursor of murein.</text>
</comment>
<dbReference type="SUPFAM" id="SSF53244">
    <property type="entry name" value="MurD-like peptide ligases, peptide-binding domain"/>
    <property type="match status" value="1"/>
</dbReference>
<dbReference type="AlphaFoldDB" id="A0A2H3LEU6"/>
<comment type="caution">
    <text evidence="15">The sequence shown here is derived from an EMBL/GenBank/DDBJ whole genome shotgun (WGS) entry which is preliminary data.</text>
</comment>
<keyword evidence="8 10" id="KW-0131">Cell cycle</keyword>
<evidence type="ECO:0000256" key="7">
    <source>
        <dbReference type="ARBA" id="ARBA00022984"/>
    </source>
</evidence>
<dbReference type="InterPro" id="IPR036615">
    <property type="entry name" value="Mur_ligase_C_dom_sf"/>
</dbReference>
<dbReference type="InterPro" id="IPR004101">
    <property type="entry name" value="Mur_ligase_C"/>
</dbReference>
<evidence type="ECO:0000259" key="12">
    <source>
        <dbReference type="Pfam" id="PF01225"/>
    </source>
</evidence>
<evidence type="ECO:0000313" key="16">
    <source>
        <dbReference type="Proteomes" id="UP000220922"/>
    </source>
</evidence>
<comment type="pathway">
    <text evidence="10 11">Cell wall biogenesis; peptidoglycan biosynthesis.</text>
</comment>
<keyword evidence="5 10" id="KW-0067">ATP-binding</keyword>
<organism evidence="15 16">
    <name type="scientific">Candidatus Chloroploca asiatica</name>
    <dbReference type="NCBI Taxonomy" id="1506545"/>
    <lineage>
        <taxon>Bacteria</taxon>
        <taxon>Bacillati</taxon>
        <taxon>Chloroflexota</taxon>
        <taxon>Chloroflexia</taxon>
        <taxon>Chloroflexales</taxon>
        <taxon>Chloroflexineae</taxon>
        <taxon>Oscillochloridaceae</taxon>
        <taxon>Candidatus Chloroploca</taxon>
    </lineage>
</organism>
<evidence type="ECO:0000256" key="11">
    <source>
        <dbReference type="RuleBase" id="RU004136"/>
    </source>
</evidence>
<dbReference type="Pfam" id="PF01225">
    <property type="entry name" value="Mur_ligase"/>
    <property type="match status" value="1"/>
</dbReference>
<dbReference type="Gene3D" id="3.40.1190.10">
    <property type="entry name" value="Mur-like, catalytic domain"/>
    <property type="match status" value="1"/>
</dbReference>
<evidence type="ECO:0000256" key="3">
    <source>
        <dbReference type="ARBA" id="ARBA00022618"/>
    </source>
</evidence>
<evidence type="ECO:0000259" key="13">
    <source>
        <dbReference type="Pfam" id="PF02875"/>
    </source>
</evidence>
<dbReference type="Proteomes" id="UP000220922">
    <property type="component" value="Unassembled WGS sequence"/>
</dbReference>
<keyword evidence="3 10" id="KW-0132">Cell division</keyword>
<dbReference type="InterPro" id="IPR035911">
    <property type="entry name" value="MurE/MurF_N"/>
</dbReference>
<dbReference type="HAMAP" id="MF_02019">
    <property type="entry name" value="MurF"/>
    <property type="match status" value="1"/>
</dbReference>
<dbReference type="Gene3D" id="3.40.1390.10">
    <property type="entry name" value="MurE/MurF, N-terminal domain"/>
    <property type="match status" value="1"/>
</dbReference>
<accession>A0A2H3LEU6</accession>
<dbReference type="EMBL" id="LYXE01000009">
    <property type="protein sequence ID" value="PDW01297.1"/>
    <property type="molecule type" value="Genomic_DNA"/>
</dbReference>
<evidence type="ECO:0000256" key="2">
    <source>
        <dbReference type="ARBA" id="ARBA00022598"/>
    </source>
</evidence>
<dbReference type="PANTHER" id="PTHR43024:SF1">
    <property type="entry name" value="UDP-N-ACETYLMURAMOYL-TRIPEPTIDE--D-ALANYL-D-ALANINE LIGASE"/>
    <property type="match status" value="1"/>
</dbReference>
<keyword evidence="6 10" id="KW-0133">Cell shape</keyword>
<evidence type="ECO:0000256" key="5">
    <source>
        <dbReference type="ARBA" id="ARBA00022840"/>
    </source>
</evidence>
<dbReference type="InterPro" id="IPR005863">
    <property type="entry name" value="UDP-N-AcMur_synth"/>
</dbReference>
<dbReference type="PANTHER" id="PTHR43024">
    <property type="entry name" value="UDP-N-ACETYLMURAMOYL-TRIPEPTIDE--D-ALANYL-D-ALANINE LIGASE"/>
    <property type="match status" value="1"/>
</dbReference>
<protein>
    <recommendedName>
        <fullName evidence="10 11">UDP-N-acetylmuramoyl-tripeptide--D-alanyl-D-alanine ligase</fullName>
        <ecNumber evidence="10 11">6.3.2.10</ecNumber>
    </recommendedName>
    <alternativeName>
        <fullName evidence="10">D-alanyl-D-alanine-adding enzyme</fullName>
    </alternativeName>
</protein>
<comment type="similarity">
    <text evidence="10">Belongs to the MurCDEF family. MurF subfamily.</text>
</comment>
<dbReference type="SUPFAM" id="SSF53623">
    <property type="entry name" value="MurD-like peptide ligases, catalytic domain"/>
    <property type="match status" value="1"/>
</dbReference>
<dbReference type="GO" id="GO:0051301">
    <property type="term" value="P:cell division"/>
    <property type="evidence" value="ECO:0007669"/>
    <property type="project" value="UniProtKB-KW"/>
</dbReference>
<keyword evidence="7 10" id="KW-0573">Peptidoglycan synthesis</keyword>
<evidence type="ECO:0000256" key="8">
    <source>
        <dbReference type="ARBA" id="ARBA00023306"/>
    </source>
</evidence>
<keyword evidence="16" id="KW-1185">Reference proteome</keyword>
<proteinExistence type="inferred from homology"/>
<dbReference type="InterPro" id="IPR013221">
    <property type="entry name" value="Mur_ligase_cen"/>
</dbReference>
<dbReference type="GO" id="GO:0071555">
    <property type="term" value="P:cell wall organization"/>
    <property type="evidence" value="ECO:0007669"/>
    <property type="project" value="UniProtKB-KW"/>
</dbReference>
<dbReference type="NCBIfam" id="TIGR01143">
    <property type="entry name" value="murF"/>
    <property type="match status" value="1"/>
</dbReference>
<comment type="catalytic activity">
    <reaction evidence="10 11">
        <text>D-alanyl-D-alanine + UDP-N-acetyl-alpha-D-muramoyl-L-alanyl-gamma-D-glutamyl-meso-2,6-diaminopimelate + ATP = UDP-N-acetyl-alpha-D-muramoyl-L-alanyl-gamma-D-glutamyl-meso-2,6-diaminopimeloyl-D-alanyl-D-alanine + ADP + phosphate + H(+)</text>
        <dbReference type="Rhea" id="RHEA:28374"/>
        <dbReference type="ChEBI" id="CHEBI:15378"/>
        <dbReference type="ChEBI" id="CHEBI:30616"/>
        <dbReference type="ChEBI" id="CHEBI:43474"/>
        <dbReference type="ChEBI" id="CHEBI:57822"/>
        <dbReference type="ChEBI" id="CHEBI:61386"/>
        <dbReference type="ChEBI" id="CHEBI:83905"/>
        <dbReference type="ChEBI" id="CHEBI:456216"/>
        <dbReference type="EC" id="6.3.2.10"/>
    </reaction>
</comment>
<dbReference type="GO" id="GO:0008360">
    <property type="term" value="P:regulation of cell shape"/>
    <property type="evidence" value="ECO:0007669"/>
    <property type="project" value="UniProtKB-KW"/>
</dbReference>
<dbReference type="InterPro" id="IPR051046">
    <property type="entry name" value="MurCDEF_CellWall_CoF430Synth"/>
</dbReference>
<evidence type="ECO:0000256" key="6">
    <source>
        <dbReference type="ARBA" id="ARBA00022960"/>
    </source>
</evidence>
<evidence type="ECO:0000259" key="14">
    <source>
        <dbReference type="Pfam" id="PF08245"/>
    </source>
</evidence>
<dbReference type="SUPFAM" id="SSF63418">
    <property type="entry name" value="MurE/MurF N-terminal domain"/>
    <property type="match status" value="1"/>
</dbReference>
<dbReference type="RefSeq" id="WP_172450456.1">
    <property type="nucleotide sequence ID" value="NZ_LYXE01000009.1"/>
</dbReference>
<keyword evidence="4 10" id="KW-0547">Nucleotide-binding</keyword>
<comment type="subcellular location">
    <subcellularLocation>
        <location evidence="10 11">Cytoplasm</location>
    </subcellularLocation>
</comment>
<evidence type="ECO:0000313" key="15">
    <source>
        <dbReference type="EMBL" id="PDW01297.1"/>
    </source>
</evidence>